<dbReference type="EMBL" id="ML976658">
    <property type="protein sequence ID" value="KAF1979097.1"/>
    <property type="molecule type" value="Genomic_DNA"/>
</dbReference>
<keyword evidence="2" id="KW-1185">Reference proteome</keyword>
<dbReference type="OrthoDB" id="5379086at2759"/>
<organism evidence="1 2">
    <name type="scientific">Bimuria novae-zelandiae CBS 107.79</name>
    <dbReference type="NCBI Taxonomy" id="1447943"/>
    <lineage>
        <taxon>Eukaryota</taxon>
        <taxon>Fungi</taxon>
        <taxon>Dikarya</taxon>
        <taxon>Ascomycota</taxon>
        <taxon>Pezizomycotina</taxon>
        <taxon>Dothideomycetes</taxon>
        <taxon>Pleosporomycetidae</taxon>
        <taxon>Pleosporales</taxon>
        <taxon>Massarineae</taxon>
        <taxon>Didymosphaeriaceae</taxon>
        <taxon>Bimuria</taxon>
    </lineage>
</organism>
<name>A0A6A5W136_9PLEO</name>
<sequence>MGPLTGAPDLTLIAELSDEIERHPPAVCAKTLLVHHYLSIGWIGAAADLVKELQRDASHDTEIVRLAEVVKQSAETRVAKKSKANTAVTSSKPGEKAARRTPAFRKMASELVDGHQSLREKAKDLFGNLLPLQAEQRKLGLPTSGVSVSLKAFIEGRNVPKVSAGPPSKVHAVMRAILSIPEKAVDLVILDFENVILWLRGIFMLNAPNGASEDEIREILVKRTRAIQKGLPESLKPHCELGFMHTEHENLHHKYANDALGTMVLNRPLKEIPREDFYVTEDNYAWEISELTTAIRAGDGVMRNPLSKEMFTLKDIRGILRHPRGKALEALAIAQEEMSQGVRDDTITRMGKLAEIMLAEREQDQKKSRKAYDEFQAYIATLPEREQKTIEAYRCPAYDEYARKAYDDTIGQTLKDFHAGILCVHKAGDFLRQAAVHLRCNRGMAPRPSTQENSCVVMCAGNV</sequence>
<dbReference type="AlphaFoldDB" id="A0A6A5W136"/>
<reference evidence="1" key="1">
    <citation type="journal article" date="2020" name="Stud. Mycol.">
        <title>101 Dothideomycetes genomes: a test case for predicting lifestyles and emergence of pathogens.</title>
        <authorList>
            <person name="Haridas S."/>
            <person name="Albert R."/>
            <person name="Binder M."/>
            <person name="Bloem J."/>
            <person name="Labutti K."/>
            <person name="Salamov A."/>
            <person name="Andreopoulos B."/>
            <person name="Baker S."/>
            <person name="Barry K."/>
            <person name="Bills G."/>
            <person name="Bluhm B."/>
            <person name="Cannon C."/>
            <person name="Castanera R."/>
            <person name="Culley D."/>
            <person name="Daum C."/>
            <person name="Ezra D."/>
            <person name="Gonzalez J."/>
            <person name="Henrissat B."/>
            <person name="Kuo A."/>
            <person name="Liang C."/>
            <person name="Lipzen A."/>
            <person name="Lutzoni F."/>
            <person name="Magnuson J."/>
            <person name="Mondo S."/>
            <person name="Nolan M."/>
            <person name="Ohm R."/>
            <person name="Pangilinan J."/>
            <person name="Park H.-J."/>
            <person name="Ramirez L."/>
            <person name="Alfaro M."/>
            <person name="Sun H."/>
            <person name="Tritt A."/>
            <person name="Yoshinaga Y."/>
            <person name="Zwiers L.-H."/>
            <person name="Turgeon B."/>
            <person name="Goodwin S."/>
            <person name="Spatafora J."/>
            <person name="Crous P."/>
            <person name="Grigoriev I."/>
        </authorList>
    </citation>
    <scope>NUCLEOTIDE SEQUENCE</scope>
    <source>
        <strain evidence="1">CBS 107.79</strain>
    </source>
</reference>
<dbReference type="Proteomes" id="UP000800036">
    <property type="component" value="Unassembled WGS sequence"/>
</dbReference>
<evidence type="ECO:0000313" key="2">
    <source>
        <dbReference type="Proteomes" id="UP000800036"/>
    </source>
</evidence>
<accession>A0A6A5W136</accession>
<evidence type="ECO:0000313" key="1">
    <source>
        <dbReference type="EMBL" id="KAF1979097.1"/>
    </source>
</evidence>
<gene>
    <name evidence="1" type="ORF">BU23DRAFT_523658</name>
</gene>
<protein>
    <submittedName>
        <fullName evidence="1">Uncharacterized protein</fullName>
    </submittedName>
</protein>
<proteinExistence type="predicted"/>